<evidence type="ECO:0000259" key="1">
    <source>
        <dbReference type="Pfam" id="PF01548"/>
    </source>
</evidence>
<dbReference type="BioCyc" id="RHOM585394:G1H02-1830-MONOMER"/>
<dbReference type="Pfam" id="PF02371">
    <property type="entry name" value="Transposase_20"/>
    <property type="match status" value="1"/>
</dbReference>
<dbReference type="AlphaFoldDB" id="G2SX21"/>
<dbReference type="HOGENOM" id="CLU_036902_4_8_9"/>
<dbReference type="EMBL" id="CP003040">
    <property type="protein sequence ID" value="AEN96935.1"/>
    <property type="molecule type" value="Genomic_DNA"/>
</dbReference>
<evidence type="ECO:0000313" key="4">
    <source>
        <dbReference type="EMBL" id="AEN96935.1"/>
    </source>
</evidence>
<dbReference type="PANTHER" id="PTHR33055:SF13">
    <property type="entry name" value="TRANSPOSASE"/>
    <property type="match status" value="1"/>
</dbReference>
<dbReference type="GO" id="GO:0006313">
    <property type="term" value="P:DNA transposition"/>
    <property type="evidence" value="ECO:0007669"/>
    <property type="project" value="InterPro"/>
</dbReference>
<evidence type="ECO:0000313" key="5">
    <source>
        <dbReference type="Proteomes" id="UP000008178"/>
    </source>
</evidence>
<dbReference type="BioCyc" id="RHOM585394:G1H02-461-MONOMER"/>
<dbReference type="eggNOG" id="COG3547">
    <property type="taxonomic scope" value="Bacteria"/>
</dbReference>
<dbReference type="STRING" id="585394.RHOM_02260"/>
<dbReference type="InterPro" id="IPR047650">
    <property type="entry name" value="Transpos_IS110"/>
</dbReference>
<sequence>MKQIVSVGIDVSKGKSTVCAMIHPNTIIKESFEVLHTVEEMSMLADYIGSLDGEIRIVMESTGHYHLPVAQFLYQKGFFVCVENAYIIRQFSRIMLHGAKTDPLDAKKLAKYGLAYWSELKPYKFHPSCYTELSLLSKQYQTYIKLLIVAKQNVIHLMDEMLPGFKEALDTASSVQFSKVKYVDFAKEFYHVDMIKSMGKEIFRENYKQWCKEKGYRFQSEKADELFHLAEDGIPTLPTEFPSTRLCMEVATEQVSQLGYALEQILSQMQNLAKTLPEYQTIRQMGGMGEKLCVRFIADIGDVRRFHNGKALVAYAGIDAPPYQSGQYTGTKRRISKRGNSALRKTGYEVMKSLKSHPPKTDTRVYDFIIKKENEGKSKKQAKIAGLNKFLQIYYARVMEIYKNIV</sequence>
<name>G2SX21_ROSHA</name>
<keyword evidence="5" id="KW-1185">Reference proteome</keyword>
<dbReference type="KEGG" id="rho:RHOM_09120"/>
<dbReference type="EMBL" id="CP003040">
    <property type="protein sequence ID" value="AEN95574.1"/>
    <property type="molecule type" value="Genomic_DNA"/>
</dbReference>
<dbReference type="InterPro" id="IPR002525">
    <property type="entry name" value="Transp_IS110-like_N"/>
</dbReference>
<reference evidence="4 5" key="1">
    <citation type="journal article" date="2015" name="Genome Announc.">
        <title>Complete genome sequence of the human gut symbiont Roseburia hominis.</title>
        <authorList>
            <person name="Travis A.J."/>
            <person name="Kelly D."/>
            <person name="Flint H.J."/>
            <person name="Aminov R.I."/>
        </authorList>
    </citation>
    <scope>NUCLEOTIDE SEQUENCE [LARGE SCALE GENOMIC DNA]</scope>
    <source>
        <strain evidence="4">A2-183</strain>
        <strain evidence="5">DSM 16839 / JCM 17582 / NCIMB 14029 / A2-183</strain>
    </source>
</reference>
<dbReference type="Pfam" id="PF01548">
    <property type="entry name" value="DEDD_Tnp_IS110"/>
    <property type="match status" value="1"/>
</dbReference>
<dbReference type="GO" id="GO:0004803">
    <property type="term" value="F:transposase activity"/>
    <property type="evidence" value="ECO:0007669"/>
    <property type="project" value="InterPro"/>
</dbReference>
<feature type="domain" description="Transposase IS116/IS110/IS902 C-terminal" evidence="2">
    <location>
        <begin position="280"/>
        <end position="363"/>
    </location>
</feature>
<dbReference type="InterPro" id="IPR003346">
    <property type="entry name" value="Transposase_20"/>
</dbReference>
<feature type="domain" description="Transposase IS110-like N-terminal" evidence="1">
    <location>
        <begin position="7"/>
        <end position="163"/>
    </location>
</feature>
<evidence type="ECO:0000259" key="2">
    <source>
        <dbReference type="Pfam" id="PF02371"/>
    </source>
</evidence>
<dbReference type="KEGG" id="rho:RHOM_02260"/>
<dbReference type="NCBIfam" id="NF033542">
    <property type="entry name" value="transpos_IS110"/>
    <property type="match status" value="1"/>
</dbReference>
<dbReference type="PANTHER" id="PTHR33055">
    <property type="entry name" value="TRANSPOSASE FOR INSERTION SEQUENCE ELEMENT IS1111A"/>
    <property type="match status" value="1"/>
</dbReference>
<evidence type="ECO:0000313" key="3">
    <source>
        <dbReference type="EMBL" id="AEN95574.1"/>
    </source>
</evidence>
<dbReference type="RefSeq" id="WP_014078619.1">
    <property type="nucleotide sequence ID" value="NC_015977.1"/>
</dbReference>
<gene>
    <name evidence="3" type="ordered locus">RHOM_02260</name>
    <name evidence="4" type="ordered locus">RHOM_09120</name>
</gene>
<protein>
    <submittedName>
        <fullName evidence="4">Transposase IS116/IS110/IS902 family protein</fullName>
    </submittedName>
</protein>
<dbReference type="GeneID" id="93723619"/>
<proteinExistence type="predicted"/>
<dbReference type="Proteomes" id="UP000008178">
    <property type="component" value="Chromosome"/>
</dbReference>
<accession>G2SX21</accession>
<dbReference type="GO" id="GO:0003677">
    <property type="term" value="F:DNA binding"/>
    <property type="evidence" value="ECO:0007669"/>
    <property type="project" value="InterPro"/>
</dbReference>
<organism evidence="4 5">
    <name type="scientific">Roseburia hominis (strain DSM 16839 / JCM 17582 / NCIMB 14029 / A2-183)</name>
    <dbReference type="NCBI Taxonomy" id="585394"/>
    <lineage>
        <taxon>Bacteria</taxon>
        <taxon>Bacillati</taxon>
        <taxon>Bacillota</taxon>
        <taxon>Clostridia</taxon>
        <taxon>Lachnospirales</taxon>
        <taxon>Lachnospiraceae</taxon>
        <taxon>Roseburia</taxon>
    </lineage>
</organism>